<feature type="binding site" evidence="15">
    <location>
        <position position="529"/>
    </location>
    <ligand>
        <name>Ca(2+)</name>
        <dbReference type="ChEBI" id="CHEBI:29108"/>
    </ligand>
</feature>
<keyword evidence="7 15" id="KW-0479">Metal-binding</keyword>
<evidence type="ECO:0000256" key="14">
    <source>
        <dbReference type="ARBA" id="ARBA00023180"/>
    </source>
</evidence>
<dbReference type="AlphaFoldDB" id="A0A5C3NXJ2"/>
<evidence type="ECO:0000313" key="18">
    <source>
        <dbReference type="EMBL" id="TFK81802.1"/>
    </source>
</evidence>
<evidence type="ECO:0000256" key="1">
    <source>
        <dbReference type="ARBA" id="ARBA00001910"/>
    </source>
</evidence>
<dbReference type="PANTHER" id="PTHR14218">
    <property type="entry name" value="PROTEASE S8 TRIPEPTIDYL PEPTIDASE I CLN2"/>
    <property type="match status" value="1"/>
</dbReference>
<dbReference type="InterPro" id="IPR030400">
    <property type="entry name" value="Sedolisin_dom"/>
</dbReference>
<keyword evidence="9 15" id="KW-0378">Hydrolase</keyword>
<dbReference type="GO" id="GO:0008240">
    <property type="term" value="F:tripeptidyl-peptidase activity"/>
    <property type="evidence" value="ECO:0007669"/>
    <property type="project" value="UniProtKB-EC"/>
</dbReference>
<keyword evidence="12" id="KW-0843">Virulence</keyword>
<dbReference type="Proteomes" id="UP000308197">
    <property type="component" value="Unassembled WGS sequence"/>
</dbReference>
<dbReference type="InterPro" id="IPR015366">
    <property type="entry name" value="S53_propep"/>
</dbReference>
<evidence type="ECO:0000313" key="19">
    <source>
        <dbReference type="Proteomes" id="UP000308197"/>
    </source>
</evidence>
<dbReference type="GO" id="GO:0005576">
    <property type="term" value="C:extracellular region"/>
    <property type="evidence" value="ECO:0007669"/>
    <property type="project" value="UniProtKB-SubCell"/>
</dbReference>
<reference evidence="18 19" key="1">
    <citation type="journal article" date="2019" name="Nat. Ecol. Evol.">
        <title>Megaphylogeny resolves global patterns of mushroom evolution.</title>
        <authorList>
            <person name="Varga T."/>
            <person name="Krizsan K."/>
            <person name="Foldi C."/>
            <person name="Dima B."/>
            <person name="Sanchez-Garcia M."/>
            <person name="Sanchez-Ramirez S."/>
            <person name="Szollosi G.J."/>
            <person name="Szarkandi J.G."/>
            <person name="Papp V."/>
            <person name="Albert L."/>
            <person name="Andreopoulos W."/>
            <person name="Angelini C."/>
            <person name="Antonin V."/>
            <person name="Barry K.W."/>
            <person name="Bougher N.L."/>
            <person name="Buchanan P."/>
            <person name="Buyck B."/>
            <person name="Bense V."/>
            <person name="Catcheside P."/>
            <person name="Chovatia M."/>
            <person name="Cooper J."/>
            <person name="Damon W."/>
            <person name="Desjardin D."/>
            <person name="Finy P."/>
            <person name="Geml J."/>
            <person name="Haridas S."/>
            <person name="Hughes K."/>
            <person name="Justo A."/>
            <person name="Karasinski D."/>
            <person name="Kautmanova I."/>
            <person name="Kiss B."/>
            <person name="Kocsube S."/>
            <person name="Kotiranta H."/>
            <person name="LaButti K.M."/>
            <person name="Lechner B.E."/>
            <person name="Liimatainen K."/>
            <person name="Lipzen A."/>
            <person name="Lukacs Z."/>
            <person name="Mihaltcheva S."/>
            <person name="Morgado L.N."/>
            <person name="Niskanen T."/>
            <person name="Noordeloos M.E."/>
            <person name="Ohm R.A."/>
            <person name="Ortiz-Santana B."/>
            <person name="Ovrebo C."/>
            <person name="Racz N."/>
            <person name="Riley R."/>
            <person name="Savchenko A."/>
            <person name="Shiryaev A."/>
            <person name="Soop K."/>
            <person name="Spirin V."/>
            <person name="Szebenyi C."/>
            <person name="Tomsovsky M."/>
            <person name="Tulloss R.E."/>
            <person name="Uehling J."/>
            <person name="Grigoriev I.V."/>
            <person name="Vagvolgyi C."/>
            <person name="Papp T."/>
            <person name="Martin F.M."/>
            <person name="Miettinen O."/>
            <person name="Hibbett D.S."/>
            <person name="Nagy L.G."/>
        </authorList>
    </citation>
    <scope>NUCLEOTIDE SEQUENCE [LARGE SCALE GENOMIC DNA]</scope>
    <source>
        <strain evidence="18 19">HHB13444</strain>
    </source>
</reference>
<feature type="binding site" evidence="15">
    <location>
        <position position="549"/>
    </location>
    <ligand>
        <name>Ca(2+)</name>
        <dbReference type="ChEBI" id="CHEBI:29108"/>
    </ligand>
</feature>
<keyword evidence="14" id="KW-0325">Glycoprotein</keyword>
<evidence type="ECO:0000256" key="9">
    <source>
        <dbReference type="ARBA" id="ARBA00022801"/>
    </source>
</evidence>
<dbReference type="PROSITE" id="PS51695">
    <property type="entry name" value="SEDOLISIN"/>
    <property type="match status" value="1"/>
</dbReference>
<feature type="active site" description="Charge relay system" evidence="15">
    <location>
        <position position="291"/>
    </location>
</feature>
<dbReference type="EC" id="3.4.14.10" evidence="4"/>
<evidence type="ECO:0000256" key="13">
    <source>
        <dbReference type="ARBA" id="ARBA00023145"/>
    </source>
</evidence>
<evidence type="ECO:0000256" key="8">
    <source>
        <dbReference type="ARBA" id="ARBA00022729"/>
    </source>
</evidence>
<feature type="chain" id="PRO_5022998653" description="tripeptidyl-peptidase II" evidence="16">
    <location>
        <begin position="19"/>
        <end position="568"/>
    </location>
</feature>
<feature type="active site" description="Charge relay system" evidence="15">
    <location>
        <position position="485"/>
    </location>
</feature>
<dbReference type="InterPro" id="IPR050819">
    <property type="entry name" value="Tripeptidyl-peptidase_I"/>
</dbReference>
<evidence type="ECO:0000256" key="11">
    <source>
        <dbReference type="ARBA" id="ARBA00022837"/>
    </source>
</evidence>
<feature type="domain" description="Peptidase S53" evidence="17">
    <location>
        <begin position="211"/>
        <end position="568"/>
    </location>
</feature>
<name>A0A5C3NXJ2_9APHY</name>
<comment type="cofactor">
    <cofactor evidence="15">
        <name>Ca(2+)</name>
        <dbReference type="ChEBI" id="CHEBI:29108"/>
    </cofactor>
    <text evidence="15">Binds 1 Ca(2+) ion per subunit.</text>
</comment>
<evidence type="ECO:0000259" key="17">
    <source>
        <dbReference type="PROSITE" id="PS51695"/>
    </source>
</evidence>
<accession>A0A5C3NXJ2</accession>
<evidence type="ECO:0000256" key="3">
    <source>
        <dbReference type="ARBA" id="ARBA00004239"/>
    </source>
</evidence>
<dbReference type="InterPro" id="IPR000209">
    <property type="entry name" value="Peptidase_S8/S53_dom"/>
</dbReference>
<sequence length="568" mass="59829">MFATRSFLLLSLIALVLGKPTARNMKLHESREGIPDGFSLRGAAQPDRTLKLRLALVQSNVAELERKLMDVSTPSSANYGKHLSKAEVEQLVAPTQNSVDAVNAWLKENDINAKTISATGDWLSFEVPVSKANYLFDADFSVYMHDETGTEAVRTLSYSVPAELQGHLDLVHPTITFPNPRGLLPVFSAPIKAEAQNLTSRATIPSSCASTITPACLQAIYNIPLTRATKSSNKLAVTGYIEQYANQADLKTFLTRFRTDISSSTSFTLQTLDGGSNSQNSSEAGVEANLDTQYTVGLATGVPVNFLSVGEDNQDGGLQGFLDTVNYISKMDTPPNVITTSYGQNENTMSSNLAINLCNAYAQLGARGVSILFASGDGGVSGSQSSSCSKFVPTFPSGCPFMTSVGATQGFSPETAAEFSAGGFSNYFAIPDYQTSAVSGYIKALGSTNSGRYNATGRGFPDIATQGANFEIVLGGRFGTVDGTSCSSPTLASIISLLNDRLIAAGKSPLGFLNPFLYSHTGASALNDITSGSNPGCGTNGFPAKAGWDPVTGLGTPDFNKLLKAVGL</sequence>
<comment type="function">
    <text evidence="2">Secreted tripeptidyl-peptidase which degrades proteins at acidic pHs and is involved in virulence.</text>
</comment>
<dbReference type="Pfam" id="PF00082">
    <property type="entry name" value="Peptidase_S8"/>
    <property type="match status" value="1"/>
</dbReference>
<dbReference type="Gene3D" id="3.40.50.200">
    <property type="entry name" value="Peptidase S8/S53 domain"/>
    <property type="match status" value="1"/>
</dbReference>
<evidence type="ECO:0000256" key="16">
    <source>
        <dbReference type="SAM" id="SignalP"/>
    </source>
</evidence>
<comment type="subcellular location">
    <subcellularLocation>
        <location evidence="3">Secreted</location>
        <location evidence="3">Extracellular space</location>
    </subcellularLocation>
</comment>
<dbReference type="GO" id="GO:0004252">
    <property type="term" value="F:serine-type endopeptidase activity"/>
    <property type="evidence" value="ECO:0007669"/>
    <property type="project" value="UniProtKB-UniRule"/>
</dbReference>
<organism evidence="18 19">
    <name type="scientific">Polyporus arcularius HHB13444</name>
    <dbReference type="NCBI Taxonomy" id="1314778"/>
    <lineage>
        <taxon>Eukaryota</taxon>
        <taxon>Fungi</taxon>
        <taxon>Dikarya</taxon>
        <taxon>Basidiomycota</taxon>
        <taxon>Agaricomycotina</taxon>
        <taxon>Agaricomycetes</taxon>
        <taxon>Polyporales</taxon>
        <taxon>Polyporaceae</taxon>
        <taxon>Polyporus</taxon>
    </lineage>
</organism>
<dbReference type="SMART" id="SM00944">
    <property type="entry name" value="Pro-kuma_activ"/>
    <property type="match status" value="1"/>
</dbReference>
<dbReference type="InterPro" id="IPR036852">
    <property type="entry name" value="Peptidase_S8/S53_dom_sf"/>
</dbReference>
<evidence type="ECO:0000256" key="2">
    <source>
        <dbReference type="ARBA" id="ARBA00002451"/>
    </source>
</evidence>
<evidence type="ECO:0000256" key="10">
    <source>
        <dbReference type="ARBA" id="ARBA00022825"/>
    </source>
</evidence>
<dbReference type="SUPFAM" id="SSF54897">
    <property type="entry name" value="Protease propeptides/inhibitors"/>
    <property type="match status" value="1"/>
</dbReference>
<protein>
    <recommendedName>
        <fullName evidence="4">tripeptidyl-peptidase II</fullName>
        <ecNumber evidence="4">3.4.14.10</ecNumber>
    </recommendedName>
</protein>
<dbReference type="CDD" id="cd11377">
    <property type="entry name" value="Pro-peptidase_S53"/>
    <property type="match status" value="1"/>
</dbReference>
<proteinExistence type="predicted"/>
<evidence type="ECO:0000256" key="15">
    <source>
        <dbReference type="PROSITE-ProRule" id="PRU01032"/>
    </source>
</evidence>
<evidence type="ECO:0000256" key="12">
    <source>
        <dbReference type="ARBA" id="ARBA00023026"/>
    </source>
</evidence>
<keyword evidence="5" id="KW-0964">Secreted</keyword>
<keyword evidence="10 15" id="KW-0720">Serine protease</keyword>
<dbReference type="GO" id="GO:0046872">
    <property type="term" value="F:metal ion binding"/>
    <property type="evidence" value="ECO:0007669"/>
    <property type="project" value="UniProtKB-UniRule"/>
</dbReference>
<evidence type="ECO:0000256" key="4">
    <source>
        <dbReference type="ARBA" id="ARBA00012462"/>
    </source>
</evidence>
<keyword evidence="11 15" id="KW-0106">Calcium</keyword>
<feature type="binding site" evidence="15">
    <location>
        <position position="528"/>
    </location>
    <ligand>
        <name>Ca(2+)</name>
        <dbReference type="ChEBI" id="CHEBI:29108"/>
    </ligand>
</feature>
<dbReference type="Pfam" id="PF09286">
    <property type="entry name" value="Pro-kuma_activ"/>
    <property type="match status" value="1"/>
</dbReference>
<comment type="catalytic activity">
    <reaction evidence="1">
        <text>Release of an N-terminal tripeptide from a polypeptide.</text>
        <dbReference type="EC" id="3.4.14.10"/>
    </reaction>
</comment>
<evidence type="ECO:0000256" key="6">
    <source>
        <dbReference type="ARBA" id="ARBA00022670"/>
    </source>
</evidence>
<feature type="signal peptide" evidence="16">
    <location>
        <begin position="1"/>
        <end position="18"/>
    </location>
</feature>
<evidence type="ECO:0000256" key="7">
    <source>
        <dbReference type="ARBA" id="ARBA00022723"/>
    </source>
</evidence>
<keyword evidence="13" id="KW-0865">Zymogen</keyword>
<dbReference type="STRING" id="1314778.A0A5C3NXJ2"/>
<dbReference type="EMBL" id="ML211558">
    <property type="protein sequence ID" value="TFK81802.1"/>
    <property type="molecule type" value="Genomic_DNA"/>
</dbReference>
<keyword evidence="19" id="KW-1185">Reference proteome</keyword>
<dbReference type="CDD" id="cd04056">
    <property type="entry name" value="Peptidases_S53"/>
    <property type="match status" value="1"/>
</dbReference>
<feature type="binding site" evidence="15">
    <location>
        <position position="547"/>
    </location>
    <ligand>
        <name>Ca(2+)</name>
        <dbReference type="ChEBI" id="CHEBI:29108"/>
    </ligand>
</feature>
<dbReference type="SUPFAM" id="SSF52743">
    <property type="entry name" value="Subtilisin-like"/>
    <property type="match status" value="1"/>
</dbReference>
<dbReference type="FunFam" id="3.40.50.200:FF:000015">
    <property type="entry name" value="Tripeptidyl peptidase A"/>
    <property type="match status" value="1"/>
</dbReference>
<keyword evidence="8 16" id="KW-0732">Signal</keyword>
<feature type="active site" description="Charge relay system" evidence="15">
    <location>
        <position position="287"/>
    </location>
</feature>
<evidence type="ECO:0000256" key="5">
    <source>
        <dbReference type="ARBA" id="ARBA00022525"/>
    </source>
</evidence>
<dbReference type="InParanoid" id="A0A5C3NXJ2"/>
<dbReference type="GO" id="GO:0006508">
    <property type="term" value="P:proteolysis"/>
    <property type="evidence" value="ECO:0007669"/>
    <property type="project" value="UniProtKB-KW"/>
</dbReference>
<keyword evidence="6 15" id="KW-0645">Protease</keyword>
<gene>
    <name evidence="18" type="ORF">K466DRAFT_531317</name>
</gene>
<dbReference type="PANTHER" id="PTHR14218:SF15">
    <property type="entry name" value="TRIPEPTIDYL-PEPTIDASE 1"/>
    <property type="match status" value="1"/>
</dbReference>